<sequence>MINIILTEDHPIVRNGIKLLLESQQNFCVIGEASNGKETLRLFRNNVIPDVLITDISMDDMDGLQLTEEIRSNYPQVKIMILSMIGQREFISNCFAKGANAYLLKKSSYEEMLFAINHVAKGGRYLCDELSMDLIENMNNIGLDLAGKTRLIDEIELSDRELEVLGLISEGLTNIEIANKLFLSKRTVEGHRQNLINKTKVKNSAALIKYAVKNGLI</sequence>
<dbReference type="PROSITE" id="PS00622">
    <property type="entry name" value="HTH_LUXR_1"/>
    <property type="match status" value="1"/>
</dbReference>
<dbReference type="InterPro" id="IPR058245">
    <property type="entry name" value="NreC/VraR/RcsB-like_REC"/>
</dbReference>
<proteinExistence type="predicted"/>
<dbReference type="Pfam" id="PF00196">
    <property type="entry name" value="GerE"/>
    <property type="match status" value="1"/>
</dbReference>
<evidence type="ECO:0000259" key="6">
    <source>
        <dbReference type="PROSITE" id="PS50043"/>
    </source>
</evidence>
<name>F0S4K7_PSESL</name>
<organism evidence="8 9">
    <name type="scientific">Pseudopedobacter saltans (strain ATCC 51119 / DSM 12145 / JCM 21818 / CCUG 39354 / LMG 10337 / NBRC 100064 / NCIMB 13643)</name>
    <name type="common">Pedobacter saltans</name>
    <dbReference type="NCBI Taxonomy" id="762903"/>
    <lineage>
        <taxon>Bacteria</taxon>
        <taxon>Pseudomonadati</taxon>
        <taxon>Bacteroidota</taxon>
        <taxon>Sphingobacteriia</taxon>
        <taxon>Sphingobacteriales</taxon>
        <taxon>Sphingobacteriaceae</taxon>
        <taxon>Pseudopedobacter</taxon>
    </lineage>
</organism>
<gene>
    <name evidence="8" type="ordered locus">Pedsa_1433</name>
</gene>
<dbReference type="SUPFAM" id="SSF46894">
    <property type="entry name" value="C-terminal effector domain of the bipartite response regulators"/>
    <property type="match status" value="1"/>
</dbReference>
<dbReference type="Proteomes" id="UP000000310">
    <property type="component" value="Chromosome"/>
</dbReference>
<keyword evidence="9" id="KW-1185">Reference proteome</keyword>
<keyword evidence="4" id="KW-0804">Transcription</keyword>
<dbReference type="EMBL" id="CP002545">
    <property type="protein sequence ID" value="ADY51998.1"/>
    <property type="molecule type" value="Genomic_DNA"/>
</dbReference>
<evidence type="ECO:0000256" key="5">
    <source>
        <dbReference type="PROSITE-ProRule" id="PRU00169"/>
    </source>
</evidence>
<dbReference type="KEGG" id="psn:Pedsa_1433"/>
<keyword evidence="1 5" id="KW-0597">Phosphoprotein</keyword>
<dbReference type="InterPro" id="IPR011006">
    <property type="entry name" value="CheY-like_superfamily"/>
</dbReference>
<dbReference type="SMART" id="SM00421">
    <property type="entry name" value="HTH_LUXR"/>
    <property type="match status" value="1"/>
</dbReference>
<dbReference type="GO" id="GO:0003677">
    <property type="term" value="F:DNA binding"/>
    <property type="evidence" value="ECO:0007669"/>
    <property type="project" value="UniProtKB-KW"/>
</dbReference>
<evidence type="ECO:0000256" key="1">
    <source>
        <dbReference type="ARBA" id="ARBA00022553"/>
    </source>
</evidence>
<evidence type="ECO:0000313" key="8">
    <source>
        <dbReference type="EMBL" id="ADY51998.1"/>
    </source>
</evidence>
<dbReference type="RefSeq" id="WP_013632497.1">
    <property type="nucleotide sequence ID" value="NC_015177.1"/>
</dbReference>
<dbReference type="GO" id="GO:0000160">
    <property type="term" value="P:phosphorelay signal transduction system"/>
    <property type="evidence" value="ECO:0007669"/>
    <property type="project" value="InterPro"/>
</dbReference>
<dbReference type="PROSITE" id="PS50110">
    <property type="entry name" value="RESPONSE_REGULATORY"/>
    <property type="match status" value="1"/>
</dbReference>
<dbReference type="GO" id="GO:0006355">
    <property type="term" value="P:regulation of DNA-templated transcription"/>
    <property type="evidence" value="ECO:0007669"/>
    <property type="project" value="InterPro"/>
</dbReference>
<feature type="domain" description="HTH luxR-type" evidence="6">
    <location>
        <begin position="150"/>
        <end position="215"/>
    </location>
</feature>
<dbReference type="PROSITE" id="PS50043">
    <property type="entry name" value="HTH_LUXR_2"/>
    <property type="match status" value="1"/>
</dbReference>
<dbReference type="CDD" id="cd06170">
    <property type="entry name" value="LuxR_C_like"/>
    <property type="match status" value="1"/>
</dbReference>
<dbReference type="InterPro" id="IPR039420">
    <property type="entry name" value="WalR-like"/>
</dbReference>
<dbReference type="InterPro" id="IPR001789">
    <property type="entry name" value="Sig_transdc_resp-reg_receiver"/>
</dbReference>
<dbReference type="HOGENOM" id="CLU_000445_90_1_10"/>
<evidence type="ECO:0000256" key="4">
    <source>
        <dbReference type="ARBA" id="ARBA00023163"/>
    </source>
</evidence>
<dbReference type="InterPro" id="IPR016032">
    <property type="entry name" value="Sig_transdc_resp-reg_C-effctor"/>
</dbReference>
<dbReference type="AlphaFoldDB" id="F0S4K7"/>
<dbReference type="Gene3D" id="3.40.50.2300">
    <property type="match status" value="1"/>
</dbReference>
<dbReference type="PANTHER" id="PTHR43214:SF41">
    <property type="entry name" value="NITRATE_NITRITE RESPONSE REGULATOR PROTEIN NARP"/>
    <property type="match status" value="1"/>
</dbReference>
<evidence type="ECO:0000256" key="3">
    <source>
        <dbReference type="ARBA" id="ARBA00023125"/>
    </source>
</evidence>
<evidence type="ECO:0000313" key="9">
    <source>
        <dbReference type="Proteomes" id="UP000000310"/>
    </source>
</evidence>
<dbReference type="eggNOG" id="COG2197">
    <property type="taxonomic scope" value="Bacteria"/>
</dbReference>
<dbReference type="OrthoDB" id="9797341at2"/>
<keyword evidence="2" id="KW-0805">Transcription regulation</keyword>
<evidence type="ECO:0000259" key="7">
    <source>
        <dbReference type="PROSITE" id="PS50110"/>
    </source>
</evidence>
<protein>
    <submittedName>
        <fullName evidence="8">Two component transcriptional regulator, LuxR family</fullName>
    </submittedName>
</protein>
<reference evidence="9" key="2">
    <citation type="submission" date="2011-02" db="EMBL/GenBank/DDBJ databases">
        <title>The complete genome of Pedobacter saltans DSM 12145.</title>
        <authorList>
            <consortium name="US DOE Joint Genome Institute (JGI-PGF)"/>
            <person name="Lucas S."/>
            <person name="Copeland A."/>
            <person name="Lapidus A."/>
            <person name="Bruce D."/>
            <person name="Goodwin L."/>
            <person name="Pitluck S."/>
            <person name="Kyrpides N."/>
            <person name="Mavromatis K."/>
            <person name="Pagani I."/>
            <person name="Ivanova N."/>
            <person name="Ovchinnikova G."/>
            <person name="Lu M."/>
            <person name="Detter J.C."/>
            <person name="Han C."/>
            <person name="Land M."/>
            <person name="Hauser L."/>
            <person name="Markowitz V."/>
            <person name="Cheng J.-F."/>
            <person name="Hugenholtz P."/>
            <person name="Woyke T."/>
            <person name="Wu D."/>
            <person name="Tindall B."/>
            <person name="Pomrenke H.G."/>
            <person name="Brambilla E."/>
            <person name="Klenk H.-P."/>
            <person name="Eisen J.A."/>
        </authorList>
    </citation>
    <scope>NUCLEOTIDE SEQUENCE [LARGE SCALE GENOMIC DNA]</scope>
    <source>
        <strain evidence="9">ATCC 51119 / DSM 12145 / JCM 21818 / LMG 10337 / NBRC 100064 / NCIMB 13643</strain>
    </source>
</reference>
<evidence type="ECO:0000256" key="2">
    <source>
        <dbReference type="ARBA" id="ARBA00023015"/>
    </source>
</evidence>
<dbReference type="STRING" id="762903.Pedsa_1433"/>
<dbReference type="CDD" id="cd17535">
    <property type="entry name" value="REC_NarL-like"/>
    <property type="match status" value="1"/>
</dbReference>
<dbReference type="SUPFAM" id="SSF52172">
    <property type="entry name" value="CheY-like"/>
    <property type="match status" value="1"/>
</dbReference>
<reference evidence="8 9" key="1">
    <citation type="journal article" date="2011" name="Stand. Genomic Sci.">
        <title>Complete genome sequence of the gliding, heparinolytic Pedobacter saltans type strain (113).</title>
        <authorList>
            <person name="Liolios K."/>
            <person name="Sikorski J."/>
            <person name="Lu M."/>
            <person name="Nolan M."/>
            <person name="Lapidus A."/>
            <person name="Lucas S."/>
            <person name="Hammon N."/>
            <person name="Deshpande S."/>
            <person name="Cheng J.F."/>
            <person name="Tapia R."/>
            <person name="Han C."/>
            <person name="Goodwin L."/>
            <person name="Pitluck S."/>
            <person name="Huntemann M."/>
            <person name="Ivanova N."/>
            <person name="Pagani I."/>
            <person name="Mavromatis K."/>
            <person name="Ovchinikova G."/>
            <person name="Pati A."/>
            <person name="Chen A."/>
            <person name="Palaniappan K."/>
            <person name="Land M."/>
            <person name="Hauser L."/>
            <person name="Brambilla E.M."/>
            <person name="Kotsyurbenko O."/>
            <person name="Rohde M."/>
            <person name="Tindall B.J."/>
            <person name="Abt B."/>
            <person name="Goker M."/>
            <person name="Detter J.C."/>
            <person name="Woyke T."/>
            <person name="Bristow J."/>
            <person name="Eisen J.A."/>
            <person name="Markowitz V."/>
            <person name="Hugenholtz P."/>
            <person name="Klenk H.P."/>
            <person name="Kyrpides N.C."/>
        </authorList>
    </citation>
    <scope>NUCLEOTIDE SEQUENCE [LARGE SCALE GENOMIC DNA]</scope>
    <source>
        <strain evidence="9">ATCC 51119 / DSM 12145 / JCM 21818 / LMG 10337 / NBRC 100064 / NCIMB 13643</strain>
    </source>
</reference>
<dbReference type="PANTHER" id="PTHR43214">
    <property type="entry name" value="TWO-COMPONENT RESPONSE REGULATOR"/>
    <property type="match status" value="1"/>
</dbReference>
<dbReference type="Pfam" id="PF00072">
    <property type="entry name" value="Response_reg"/>
    <property type="match status" value="1"/>
</dbReference>
<dbReference type="InterPro" id="IPR000792">
    <property type="entry name" value="Tscrpt_reg_LuxR_C"/>
</dbReference>
<dbReference type="PRINTS" id="PR00038">
    <property type="entry name" value="HTHLUXR"/>
</dbReference>
<feature type="modified residue" description="4-aspartylphosphate" evidence="5">
    <location>
        <position position="55"/>
    </location>
</feature>
<accession>F0S4K7</accession>
<keyword evidence="3" id="KW-0238">DNA-binding</keyword>
<dbReference type="SMART" id="SM00448">
    <property type="entry name" value="REC"/>
    <property type="match status" value="1"/>
</dbReference>
<feature type="domain" description="Response regulatory" evidence="7">
    <location>
        <begin position="3"/>
        <end position="120"/>
    </location>
</feature>